<dbReference type="GO" id="GO:0008270">
    <property type="term" value="F:zinc ion binding"/>
    <property type="evidence" value="ECO:0007669"/>
    <property type="project" value="UniProtKB-KW"/>
</dbReference>
<feature type="compositionally biased region" description="Basic and acidic residues" evidence="9">
    <location>
        <begin position="1338"/>
        <end position="1347"/>
    </location>
</feature>
<keyword evidence="8" id="KW-0863">Zinc-finger</keyword>
<feature type="domain" description="CCHC-type" evidence="10">
    <location>
        <begin position="1143"/>
        <end position="1158"/>
    </location>
</feature>
<dbReference type="CDD" id="cd01647">
    <property type="entry name" value="RT_LTR"/>
    <property type="match status" value="1"/>
</dbReference>
<name>A0A6L2NRV8_TANCI</name>
<sequence length="2427" mass="274600">MADQRTMAQLLQAPTEGYEDAIVVSAITGDNFELKHGLLTLVQNKQFYRHDKEDPHAHTHYFNKITSTLKFPNVPNTSIKLMLFPFSLEGASRIWLEKEPPRSIFTWDDLVSKFINQFFPPSKMTSLRNVITNFLQRFDESFSEAWERFKDLFRACPHFGFSELHQLDTFYNALNSKDQDSLNSATGVSTNASTSGVSPDVAELKDMVKALLVDKKGQSQSPTPVKAVEESCVTCDGAHSYRNCPATDANVYRDNIQEYVSQASAVNYNQGNTGYHPQMMSNQNRPPGFPPVPNNQNVQRNNQNRFIPNQNRVTNLIDLITKFVNSNTASTSSSSTLPSNTIANRKSDLKAINTRSGVSYDGPQIPPLVVENEPEATKDTLNPTNNRNTEDVQPQAVQSKLVTSESALALVSALKPNPKASIPYPSRRNNERNPLIGNKEKLSEIARTPLNEHCSAVLLKKLPEKLGDPGKFLIPCDFPGMAECLALADLGASINLMPLSVWKKISLPDLTPTCMTLKLADRSIFRPVGVAEDVYVKVDRKRFNRCIQSDVIGMACEEYSQEVFGFSDTISSGNPTLYHDPIVFATSQTLTPFENSDFLLEEVDAFLAVEDEPTSSNFQNYLPQVRKELKICEAKTKRSSVDEPYVVKLKALPPHLEYAFLEGDEKLPVIIVKELSVEEKTALITILNPMHSVPKKGGLTIVENEDNELIQTRLVTGWRVCIDYLKLNEATRKGHFPLPFTDHMLERLAGNQYYYFLDGFSGYFQISIDPKDQEKTTFTCPYRTFAYRRMPFGLCNAPGMFQRCMMAILHDMIEKTMEVFMDDFFVFRNSFQSCLSHLEKMLKRKLTKAPILIALDWDMPFELMFDASDFATGAVLGQRQDKYFWPIHYASKTMAEAKSNYTTTEKEMKLLISLRLATMDQPELTMDQITLPERKIQINELNKLRDQAYENSLIYKEKTKRIHDSKIKNRVFNIGDRVLLFNSRLKIFSGKLKSRWSGPFTVSQVFPTTPSSYHNPTGLTSKSMVIVSSTILERTYPKRTSSTNELNATYSVSTATCHSSQAQGSSSYADELMFSFFANQSSSPRLDNEDLEQIDQDDLEEMDLKWQVAMLSIRVKRFYKKTDRNLKFNGKEKVGFDKTKVECFNCHRRGHFTRDCRSARNSGNMSRDARNAGCRGRNNGKRPTKEEDENALVIQDRLGYQYGLESIEEQSRVLQPNEVIYEEKIRVLEYAVKDKNEEVTMNVFDNRSSVEENSLANDRFKKGEGYHAVPPPLTGNYMPSKSDLSFAGLDDSIYKFKISETATSLTKDEIGAPETSTACVDKPKEDRSSAPFIQYWDTKSDNDRNQTDKNAGPQDTNVNAGTQDNVDARKEVSDQHYIVLPLWSSISFTFKSSNDKAAHDKPKDDIGLKTIEEPVNKEDQAYRDELNRLMGQEKEASDATDALRKESEQGCIDQRGATNAGSTNPVNTVSNPVNAASTSGTFSDSRPSSPHYDTFIPANTLLHVDQDDSQIPDLEETAELRSTGIFNSTYDDKLDIFTSLVQSVGAEADFNNMDSSTVVSPIPTHKVHINHLKTKYCEIQSQHYKQGGWKKRVLEHTLLQEKDIDYDGVFAPVARIEAIGIFLAFASFMGFIVYQMDVKSAFLYGTIEEEVYVDDIIFGSTKKSLCDEFEALMHKRFQMSSIGELIFFLGLQMKQSEEGIFISQDKSMIGSLMYLTTSRPDIMFAVYACFRFQVTTKLSHPHVVKRIIRNLKGQPKLDLWYPRDSPFDLEAYLDSDYARANLDRKSTIGEYVAAANWRGQMGNNSDKFVSAASLVRAASTDSLDAQQDNINITKTQSKATLNEPTPYGEGLGSGPGRQKTMGGAMAQIRSEGALIQSIDPPLSTGYTVRSGEDMIEHDIELKDHVPQTPHDLPPSGGHTSGSDEGSMTLKKLTYLCTTLLQKVLDLENVKTAQAKEIANEDADTEIIVEEKGNGKKGGSTTEIVSTSRPDISAARPEVSTAEPKTPPTTTTVFDDEYVTNADTLVKMKNQKAKEKGIAFKDADDSARPIRSITTLQPLPTIDPKDKGKGIIQEFEPVKKTKKKDQDQIERDAEVALKIQAHLNEEAKIERERQEKAFNAALAKMYDKVQAQIDANNKLAVRLTLEEQEKYTVKERSKLLAEFFERKKKRLAKERAEAIRSKLPTKTKLRNLMMTYLKHTGRFTHAQLKSRSFEEIHKLYIKKQKWVDTFVPIGSEEDEKIIGSRNKRAAGSISKHKSPKKQKVNDQDSEDSDKEHRKCDVHVYKLTRLDGSYRHFLTFSRMLEVLDRQDVLDLHKIIMKMFPANDLEGYDLILWEDLNTLVESSKDDEIWRNQQDWKLLSWKLYETCGARTLMLDDSSVSINMFAEKRYPLTKEILENMLSPRLEAETKSTLALDLIKFIKLQIEEK</sequence>
<feature type="compositionally biased region" description="Polar residues" evidence="9">
    <location>
        <begin position="1478"/>
        <end position="1488"/>
    </location>
</feature>
<keyword evidence="2" id="KW-0808">Transferase</keyword>
<evidence type="ECO:0000256" key="9">
    <source>
        <dbReference type="SAM" id="MobiDB-lite"/>
    </source>
</evidence>
<dbReference type="Pfam" id="PF07727">
    <property type="entry name" value="RVT_2"/>
    <property type="match status" value="1"/>
</dbReference>
<dbReference type="InterPro" id="IPR005162">
    <property type="entry name" value="Retrotrans_gag_dom"/>
</dbReference>
<proteinExistence type="predicted"/>
<dbReference type="InterPro" id="IPR053134">
    <property type="entry name" value="RNA-dir_DNA_polymerase"/>
</dbReference>
<evidence type="ECO:0000256" key="3">
    <source>
        <dbReference type="ARBA" id="ARBA00022695"/>
    </source>
</evidence>
<feature type="region of interest" description="Disordered" evidence="9">
    <location>
        <begin position="1832"/>
        <end position="1861"/>
    </location>
</feature>
<dbReference type="SUPFAM" id="SSF56672">
    <property type="entry name" value="DNA/RNA polymerases"/>
    <property type="match status" value="1"/>
</dbReference>
<feature type="compositionally biased region" description="Polar residues" evidence="9">
    <location>
        <begin position="379"/>
        <end position="395"/>
    </location>
</feature>
<feature type="region of interest" description="Disordered" evidence="9">
    <location>
        <begin position="1158"/>
        <end position="1186"/>
    </location>
</feature>
<keyword evidence="3" id="KW-0548">Nucleotidyltransferase</keyword>
<accession>A0A6L2NRV8</accession>
<feature type="compositionally biased region" description="Basic and acidic residues" evidence="9">
    <location>
        <begin position="1433"/>
        <end position="1448"/>
    </location>
</feature>
<dbReference type="InterPro" id="IPR001878">
    <property type="entry name" value="Znf_CCHC"/>
</dbReference>
<dbReference type="SUPFAM" id="SSF57756">
    <property type="entry name" value="Retrovirus zinc finger-like domains"/>
    <property type="match status" value="1"/>
</dbReference>
<evidence type="ECO:0000256" key="8">
    <source>
        <dbReference type="PROSITE-ProRule" id="PRU00047"/>
    </source>
</evidence>
<evidence type="ECO:0000256" key="7">
    <source>
        <dbReference type="ARBA" id="ARBA00022918"/>
    </source>
</evidence>
<organism evidence="11">
    <name type="scientific">Tanacetum cinerariifolium</name>
    <name type="common">Dalmatian daisy</name>
    <name type="synonym">Chrysanthemum cinerariifolium</name>
    <dbReference type="NCBI Taxonomy" id="118510"/>
    <lineage>
        <taxon>Eukaryota</taxon>
        <taxon>Viridiplantae</taxon>
        <taxon>Streptophyta</taxon>
        <taxon>Embryophyta</taxon>
        <taxon>Tracheophyta</taxon>
        <taxon>Spermatophyta</taxon>
        <taxon>Magnoliopsida</taxon>
        <taxon>eudicotyledons</taxon>
        <taxon>Gunneridae</taxon>
        <taxon>Pentapetalae</taxon>
        <taxon>asterids</taxon>
        <taxon>campanulids</taxon>
        <taxon>Asterales</taxon>
        <taxon>Asteraceae</taxon>
        <taxon>Asteroideae</taxon>
        <taxon>Anthemideae</taxon>
        <taxon>Anthemidinae</taxon>
        <taxon>Tanacetum</taxon>
    </lineage>
</organism>
<feature type="region of interest" description="Disordered" evidence="9">
    <location>
        <begin position="355"/>
        <end position="395"/>
    </location>
</feature>
<evidence type="ECO:0000313" key="11">
    <source>
        <dbReference type="EMBL" id="GEU88129.1"/>
    </source>
</evidence>
<dbReference type="PROSITE" id="PS50158">
    <property type="entry name" value="ZF_CCHC"/>
    <property type="match status" value="1"/>
</dbReference>
<dbReference type="InterPro" id="IPR036875">
    <property type="entry name" value="Znf_CCHC_sf"/>
</dbReference>
<feature type="region of interest" description="Disordered" evidence="9">
    <location>
        <begin position="2243"/>
        <end position="2272"/>
    </location>
</feature>
<feature type="compositionally biased region" description="Polar residues" evidence="9">
    <location>
        <begin position="1353"/>
        <end position="1364"/>
    </location>
</feature>
<dbReference type="PANTHER" id="PTHR24559:SF444">
    <property type="entry name" value="REVERSE TRANSCRIPTASE DOMAIN-CONTAINING PROTEIN"/>
    <property type="match status" value="1"/>
</dbReference>
<gene>
    <name evidence="11" type="ORF">Tci_060107</name>
</gene>
<feature type="region of interest" description="Disordered" evidence="9">
    <location>
        <begin position="1433"/>
        <end position="1493"/>
    </location>
</feature>
<dbReference type="SMART" id="SM00343">
    <property type="entry name" value="ZnF_C2HC"/>
    <property type="match status" value="1"/>
</dbReference>
<feature type="region of interest" description="Disordered" evidence="9">
    <location>
        <begin position="1904"/>
        <end position="1925"/>
    </location>
</feature>
<dbReference type="InterPro" id="IPR013103">
    <property type="entry name" value="RVT_2"/>
</dbReference>
<evidence type="ECO:0000259" key="10">
    <source>
        <dbReference type="PROSITE" id="PS50158"/>
    </source>
</evidence>
<dbReference type="InterPro" id="IPR041373">
    <property type="entry name" value="RT_RNaseH"/>
</dbReference>
<dbReference type="Gene3D" id="3.10.10.10">
    <property type="entry name" value="HIV Type 1 Reverse Transcriptase, subunit A, domain 1"/>
    <property type="match status" value="1"/>
</dbReference>
<evidence type="ECO:0000256" key="2">
    <source>
        <dbReference type="ARBA" id="ARBA00022679"/>
    </source>
</evidence>
<dbReference type="CDD" id="cd00303">
    <property type="entry name" value="retropepsin_like"/>
    <property type="match status" value="1"/>
</dbReference>
<dbReference type="InterPro" id="IPR043128">
    <property type="entry name" value="Rev_trsase/Diguanyl_cyclase"/>
</dbReference>
<comment type="caution">
    <text evidence="11">The sequence shown here is derived from an EMBL/GenBank/DDBJ whole genome shotgun (WGS) entry which is preliminary data.</text>
</comment>
<dbReference type="Gene3D" id="4.10.60.10">
    <property type="entry name" value="Zinc finger, CCHC-type"/>
    <property type="match status" value="1"/>
</dbReference>
<dbReference type="InterPro" id="IPR021109">
    <property type="entry name" value="Peptidase_aspartic_dom_sf"/>
</dbReference>
<dbReference type="InterPro" id="IPR043502">
    <property type="entry name" value="DNA/RNA_pol_sf"/>
</dbReference>
<keyword evidence="5" id="KW-0255">Endonuclease</keyword>
<feature type="compositionally biased region" description="Low complexity" evidence="9">
    <location>
        <begin position="1462"/>
        <end position="1477"/>
    </location>
</feature>
<reference evidence="11" key="1">
    <citation type="journal article" date="2019" name="Sci. Rep.">
        <title>Draft genome of Tanacetum cinerariifolium, the natural source of mosquito coil.</title>
        <authorList>
            <person name="Yamashiro T."/>
            <person name="Shiraishi A."/>
            <person name="Satake H."/>
            <person name="Nakayama K."/>
        </authorList>
    </citation>
    <scope>NUCLEOTIDE SEQUENCE</scope>
</reference>
<dbReference type="PANTHER" id="PTHR24559">
    <property type="entry name" value="TRANSPOSON TY3-I GAG-POL POLYPROTEIN"/>
    <property type="match status" value="1"/>
</dbReference>
<dbReference type="GO" id="GO:0003964">
    <property type="term" value="F:RNA-directed DNA polymerase activity"/>
    <property type="evidence" value="ECO:0007669"/>
    <property type="project" value="UniProtKB-KW"/>
</dbReference>
<keyword evidence="6" id="KW-0378">Hydrolase</keyword>
<dbReference type="Pfam" id="PF03732">
    <property type="entry name" value="Retrotrans_gag"/>
    <property type="match status" value="1"/>
</dbReference>
<dbReference type="EC" id="2.7.7.49" evidence="1"/>
<evidence type="ECO:0000256" key="6">
    <source>
        <dbReference type="ARBA" id="ARBA00022801"/>
    </source>
</evidence>
<keyword evidence="8" id="KW-0862">Zinc</keyword>
<dbReference type="Gene3D" id="2.40.70.10">
    <property type="entry name" value="Acid Proteases"/>
    <property type="match status" value="1"/>
</dbReference>
<feature type="compositionally biased region" description="Polar residues" evidence="9">
    <location>
        <begin position="1832"/>
        <end position="1843"/>
    </location>
</feature>
<feature type="compositionally biased region" description="Polar residues" evidence="9">
    <location>
        <begin position="1978"/>
        <end position="1989"/>
    </location>
</feature>
<dbReference type="Pfam" id="PF17917">
    <property type="entry name" value="RT_RNaseH"/>
    <property type="match status" value="1"/>
</dbReference>
<dbReference type="GO" id="GO:0003677">
    <property type="term" value="F:DNA binding"/>
    <property type="evidence" value="ECO:0007669"/>
    <property type="project" value="UniProtKB-KW"/>
</dbReference>
<keyword evidence="4" id="KW-0540">Nuclease</keyword>
<evidence type="ECO:0000256" key="5">
    <source>
        <dbReference type="ARBA" id="ARBA00022759"/>
    </source>
</evidence>
<dbReference type="GO" id="GO:0006508">
    <property type="term" value="P:proteolysis"/>
    <property type="evidence" value="ECO:0007669"/>
    <property type="project" value="UniProtKB-KW"/>
</dbReference>
<dbReference type="GO" id="GO:0004190">
    <property type="term" value="F:aspartic-type endopeptidase activity"/>
    <property type="evidence" value="ECO:0007669"/>
    <property type="project" value="UniProtKB-KW"/>
</dbReference>
<evidence type="ECO:0000256" key="1">
    <source>
        <dbReference type="ARBA" id="ARBA00012493"/>
    </source>
</evidence>
<dbReference type="InterPro" id="IPR000477">
    <property type="entry name" value="RT_dom"/>
</dbReference>
<evidence type="ECO:0000256" key="4">
    <source>
        <dbReference type="ARBA" id="ARBA00022722"/>
    </source>
</evidence>
<feature type="region of interest" description="Disordered" evidence="9">
    <location>
        <begin position="1972"/>
        <end position="2012"/>
    </location>
</feature>
<dbReference type="Pfam" id="PF00078">
    <property type="entry name" value="RVT_1"/>
    <property type="match status" value="1"/>
</dbReference>
<protein>
    <recommendedName>
        <fullName evidence="1">RNA-directed DNA polymerase</fullName>
        <ecNumber evidence="1">2.7.7.49</ecNumber>
    </recommendedName>
</protein>
<dbReference type="EMBL" id="BKCJ010009681">
    <property type="protein sequence ID" value="GEU88129.1"/>
    <property type="molecule type" value="Genomic_DNA"/>
</dbReference>
<feature type="region of interest" description="Disordered" evidence="9">
    <location>
        <begin position="1333"/>
        <end position="1364"/>
    </location>
</feature>
<keyword evidence="7 11" id="KW-0695">RNA-directed DNA polymerase</keyword>
<keyword evidence="8" id="KW-0479">Metal-binding</keyword>
<dbReference type="Gene3D" id="3.30.70.270">
    <property type="match status" value="1"/>
</dbReference>